<dbReference type="GO" id="GO:0032993">
    <property type="term" value="C:protein-DNA complex"/>
    <property type="evidence" value="ECO:0007669"/>
    <property type="project" value="TreeGrafter"/>
</dbReference>
<dbReference type="Gene3D" id="1.10.10.10">
    <property type="entry name" value="Winged helix-like DNA-binding domain superfamily/Winged helix DNA-binding domain"/>
    <property type="match status" value="1"/>
</dbReference>
<keyword evidence="3" id="KW-0238">DNA-binding</keyword>
<organism evidence="6 7">
    <name type="scientific">Streptococcus oralis subsp. tigurinus</name>
    <dbReference type="NCBI Taxonomy" id="1077464"/>
    <lineage>
        <taxon>Bacteria</taxon>
        <taxon>Bacillati</taxon>
        <taxon>Bacillota</taxon>
        <taxon>Bacilli</taxon>
        <taxon>Lactobacillales</taxon>
        <taxon>Streptococcaceae</taxon>
        <taxon>Streptococcus</taxon>
    </lineage>
</organism>
<name>A0A1X1FV90_STROR</name>
<accession>A0A1X1FV90</accession>
<evidence type="ECO:0000259" key="5">
    <source>
        <dbReference type="PROSITE" id="PS50931"/>
    </source>
</evidence>
<sequence>MLNLEELEQLVAFKELGTLSKVAEKLLISTPSLSRSMQHLEEDFGVPLFDRSANRISLNKTGERAVEVARRILSTSQQGIKEVRQFEQSLKTITIASVAPAPLWSLLPQLASLYPNKQISHQICSIHKVMEAIEEETIDLAVLPFAYDQNQTTCLPYLQEELAIAVTTGHDLARLDAVSFEAINGYNFLLMDQIGFWNELVQEKMPASKFLIQSNRFEFEELAYNSTLPRFTTNLSQEREKIQDDRVMIPISDPEAHVHYHLVSLNPEINLTDLINV</sequence>
<dbReference type="Pfam" id="PF03466">
    <property type="entry name" value="LysR_substrate"/>
    <property type="match status" value="1"/>
</dbReference>
<evidence type="ECO:0000313" key="6">
    <source>
        <dbReference type="EMBL" id="ORO38184.1"/>
    </source>
</evidence>
<dbReference type="Pfam" id="PF00126">
    <property type="entry name" value="HTH_1"/>
    <property type="match status" value="1"/>
</dbReference>
<dbReference type="InterPro" id="IPR005119">
    <property type="entry name" value="LysR_subst-bd"/>
</dbReference>
<evidence type="ECO:0000256" key="2">
    <source>
        <dbReference type="ARBA" id="ARBA00023015"/>
    </source>
</evidence>
<keyword evidence="4" id="KW-0804">Transcription</keyword>
<dbReference type="RefSeq" id="WP_084939473.1">
    <property type="nucleotide sequence ID" value="NZ_JASHCK010000001.1"/>
</dbReference>
<dbReference type="CDD" id="cd05466">
    <property type="entry name" value="PBP2_LTTR_substrate"/>
    <property type="match status" value="1"/>
</dbReference>
<dbReference type="PANTHER" id="PTHR30346">
    <property type="entry name" value="TRANSCRIPTIONAL DUAL REGULATOR HCAR-RELATED"/>
    <property type="match status" value="1"/>
</dbReference>
<dbReference type="Proteomes" id="UP000193538">
    <property type="component" value="Unassembled WGS sequence"/>
</dbReference>
<dbReference type="AlphaFoldDB" id="A0A1X1FV90"/>
<evidence type="ECO:0000313" key="7">
    <source>
        <dbReference type="Proteomes" id="UP000193538"/>
    </source>
</evidence>
<feature type="domain" description="HTH lysR-type" evidence="5">
    <location>
        <begin position="2"/>
        <end position="59"/>
    </location>
</feature>
<dbReference type="GO" id="GO:0003677">
    <property type="term" value="F:DNA binding"/>
    <property type="evidence" value="ECO:0007669"/>
    <property type="project" value="UniProtKB-KW"/>
</dbReference>
<gene>
    <name evidence="6" type="ORF">B7729_09420</name>
</gene>
<dbReference type="InterPro" id="IPR036390">
    <property type="entry name" value="WH_DNA-bd_sf"/>
</dbReference>
<proteinExistence type="inferred from homology"/>
<dbReference type="InterPro" id="IPR000847">
    <property type="entry name" value="LysR_HTH_N"/>
</dbReference>
<dbReference type="EMBL" id="NCUC01000014">
    <property type="protein sequence ID" value="ORO38184.1"/>
    <property type="molecule type" value="Genomic_DNA"/>
</dbReference>
<dbReference type="Gene3D" id="3.40.190.10">
    <property type="entry name" value="Periplasmic binding protein-like II"/>
    <property type="match status" value="2"/>
</dbReference>
<comment type="similarity">
    <text evidence="1">Belongs to the LysR transcriptional regulatory family.</text>
</comment>
<dbReference type="PANTHER" id="PTHR30346:SF0">
    <property type="entry name" value="HCA OPERON TRANSCRIPTIONAL ACTIVATOR HCAR"/>
    <property type="match status" value="1"/>
</dbReference>
<dbReference type="SUPFAM" id="SSF46785">
    <property type="entry name" value="Winged helix' DNA-binding domain"/>
    <property type="match status" value="1"/>
</dbReference>
<evidence type="ECO:0000256" key="1">
    <source>
        <dbReference type="ARBA" id="ARBA00009437"/>
    </source>
</evidence>
<protein>
    <submittedName>
        <fullName evidence="6">MerR family transcriptional regulator</fullName>
    </submittedName>
</protein>
<dbReference type="GO" id="GO:0003700">
    <property type="term" value="F:DNA-binding transcription factor activity"/>
    <property type="evidence" value="ECO:0007669"/>
    <property type="project" value="InterPro"/>
</dbReference>
<dbReference type="InterPro" id="IPR036388">
    <property type="entry name" value="WH-like_DNA-bd_sf"/>
</dbReference>
<dbReference type="PROSITE" id="PS50931">
    <property type="entry name" value="HTH_LYSR"/>
    <property type="match status" value="1"/>
</dbReference>
<reference evidence="6 7" key="1">
    <citation type="journal article" date="2016" name="Eur. J. Clin. Microbiol. Infect. Dis.">
        <title>Whole genome sequencing as a tool for phylogenetic analysis of clinical strains of Mitis group streptococci.</title>
        <authorList>
            <person name="Rasmussen L.H."/>
            <person name="Dargis R."/>
            <person name="Hojholt K."/>
            <person name="Christensen J.J."/>
            <person name="Skovgaard O."/>
            <person name="Justesen U.S."/>
            <person name="Rosenvinge F.S."/>
            <person name="Moser C."/>
            <person name="Lukjancenko O."/>
            <person name="Rasmussen S."/>
            <person name="Nielsen X.C."/>
        </authorList>
    </citation>
    <scope>NUCLEOTIDE SEQUENCE [LARGE SCALE GENOMIC DNA]</scope>
    <source>
        <strain evidence="6 7">OD_348934_12</strain>
    </source>
</reference>
<dbReference type="PRINTS" id="PR00039">
    <property type="entry name" value="HTHLYSR"/>
</dbReference>
<comment type="caution">
    <text evidence="6">The sequence shown here is derived from an EMBL/GenBank/DDBJ whole genome shotgun (WGS) entry which is preliminary data.</text>
</comment>
<evidence type="ECO:0000256" key="3">
    <source>
        <dbReference type="ARBA" id="ARBA00023125"/>
    </source>
</evidence>
<evidence type="ECO:0000256" key="4">
    <source>
        <dbReference type="ARBA" id="ARBA00023163"/>
    </source>
</evidence>
<dbReference type="SUPFAM" id="SSF53850">
    <property type="entry name" value="Periplasmic binding protein-like II"/>
    <property type="match status" value="1"/>
</dbReference>
<keyword evidence="2" id="KW-0805">Transcription regulation</keyword>